<protein>
    <submittedName>
        <fullName evidence="2">Uncharacterized protein</fullName>
    </submittedName>
</protein>
<evidence type="ECO:0000256" key="1">
    <source>
        <dbReference type="SAM" id="MobiDB-lite"/>
    </source>
</evidence>
<feature type="compositionally biased region" description="Basic and acidic residues" evidence="1">
    <location>
        <begin position="19"/>
        <end position="31"/>
    </location>
</feature>
<name>A0A0B7A999_9EUPU</name>
<dbReference type="EMBL" id="HACG01030694">
    <property type="protein sequence ID" value="CEK77559.1"/>
    <property type="molecule type" value="Transcribed_RNA"/>
</dbReference>
<feature type="non-terminal residue" evidence="2">
    <location>
        <position position="223"/>
    </location>
</feature>
<organism evidence="2">
    <name type="scientific">Arion vulgaris</name>
    <dbReference type="NCBI Taxonomy" id="1028688"/>
    <lineage>
        <taxon>Eukaryota</taxon>
        <taxon>Metazoa</taxon>
        <taxon>Spiralia</taxon>
        <taxon>Lophotrochozoa</taxon>
        <taxon>Mollusca</taxon>
        <taxon>Gastropoda</taxon>
        <taxon>Heterobranchia</taxon>
        <taxon>Euthyneura</taxon>
        <taxon>Panpulmonata</taxon>
        <taxon>Eupulmonata</taxon>
        <taxon>Stylommatophora</taxon>
        <taxon>Helicina</taxon>
        <taxon>Arionoidea</taxon>
        <taxon>Arionidae</taxon>
        <taxon>Arion</taxon>
    </lineage>
</organism>
<gene>
    <name evidence="2" type="primary">ORF105462</name>
</gene>
<accession>A0A0B7A999</accession>
<feature type="region of interest" description="Disordered" evidence="1">
    <location>
        <begin position="151"/>
        <end position="223"/>
    </location>
</feature>
<feature type="compositionally biased region" description="Polar residues" evidence="1">
    <location>
        <begin position="36"/>
        <end position="52"/>
    </location>
</feature>
<dbReference type="AlphaFoldDB" id="A0A0B7A999"/>
<sequence length="223" mass="25071">QAEIKRTLEQISKIQLVRRVRESRSRKRDADVLPYLNTSSRLQSSLSPQAHSSRNRNRAKSAPAKKGKHSLSDLSSNFEDDVVYLDEEMTISPTHGEHSSSRYSSREFVDRKHFPSGGPIDTKNFASLDTVALRKYAMIMAKMDQGRGGISSPYLLPQVPLPPKSPRGSHNPRSANRYKSSNKDLKKSVSPKRPSTSLYPLGPAKLYKGQQETTSEIHMHYHG</sequence>
<proteinExistence type="predicted"/>
<feature type="non-terminal residue" evidence="2">
    <location>
        <position position="1"/>
    </location>
</feature>
<evidence type="ECO:0000313" key="2">
    <source>
        <dbReference type="EMBL" id="CEK77559.1"/>
    </source>
</evidence>
<reference evidence="2" key="1">
    <citation type="submission" date="2014-12" db="EMBL/GenBank/DDBJ databases">
        <title>Insight into the proteome of Arion vulgaris.</title>
        <authorList>
            <person name="Aradska J."/>
            <person name="Bulat T."/>
            <person name="Smidak R."/>
            <person name="Sarate P."/>
            <person name="Gangsoo J."/>
            <person name="Sialana F."/>
            <person name="Bilban M."/>
            <person name="Lubec G."/>
        </authorList>
    </citation>
    <scope>NUCLEOTIDE SEQUENCE</scope>
    <source>
        <tissue evidence="2">Skin</tissue>
    </source>
</reference>
<feature type="region of interest" description="Disordered" evidence="1">
    <location>
        <begin position="17"/>
        <end position="73"/>
    </location>
</feature>
<feature type="compositionally biased region" description="Basic residues" evidence="1">
    <location>
        <begin position="53"/>
        <end position="69"/>
    </location>
</feature>